<dbReference type="InterPro" id="IPR045095">
    <property type="entry name" value="ACDP"/>
</dbReference>
<keyword evidence="1" id="KW-0472">Membrane</keyword>
<feature type="transmembrane region" description="Helical" evidence="1">
    <location>
        <begin position="6"/>
        <end position="30"/>
    </location>
</feature>
<dbReference type="PANTHER" id="PTHR12064">
    <property type="entry name" value="METAL TRANSPORTER CNNM"/>
    <property type="match status" value="1"/>
</dbReference>
<dbReference type="GO" id="GO:0010960">
    <property type="term" value="P:magnesium ion homeostasis"/>
    <property type="evidence" value="ECO:0007669"/>
    <property type="project" value="InterPro"/>
</dbReference>
<accession>A0A0E3LF94</accession>
<gene>
    <name evidence="3" type="ORF">MSMAW_1385</name>
</gene>
<dbReference type="PANTHER" id="PTHR12064:SF94">
    <property type="entry name" value="UNEXTENDED PROTEIN"/>
    <property type="match status" value="1"/>
</dbReference>
<evidence type="ECO:0000313" key="4">
    <source>
        <dbReference type="Proteomes" id="UP000033058"/>
    </source>
</evidence>
<dbReference type="Proteomes" id="UP000033058">
    <property type="component" value="Chromosome"/>
</dbReference>
<dbReference type="Pfam" id="PF01595">
    <property type="entry name" value="CNNM"/>
    <property type="match status" value="1"/>
</dbReference>
<dbReference type="GeneID" id="24851078"/>
<reference evidence="3 4" key="1">
    <citation type="submission" date="2014-07" db="EMBL/GenBank/DDBJ databases">
        <title>Methanogenic archaea and the global carbon cycle.</title>
        <authorList>
            <person name="Henriksen J.R."/>
            <person name="Luke J."/>
            <person name="Reinhart S."/>
            <person name="Benedict M.N."/>
            <person name="Youngblut N.D."/>
            <person name="Metcalf M.E."/>
            <person name="Whitaker R.J."/>
            <person name="Metcalf W.W."/>
        </authorList>
    </citation>
    <scope>NUCLEOTIDE SEQUENCE [LARGE SCALE GENOMIC DNA]</scope>
    <source>
        <strain evidence="3 4">WWM610</strain>
    </source>
</reference>
<organism evidence="3 4">
    <name type="scientific">Methanosarcina mazei WWM610</name>
    <dbReference type="NCBI Taxonomy" id="1434117"/>
    <lineage>
        <taxon>Archaea</taxon>
        <taxon>Methanobacteriati</taxon>
        <taxon>Methanobacteriota</taxon>
        <taxon>Stenosarchaea group</taxon>
        <taxon>Methanomicrobia</taxon>
        <taxon>Methanosarcinales</taxon>
        <taxon>Methanosarcinaceae</taxon>
        <taxon>Methanosarcina</taxon>
    </lineage>
</organism>
<dbReference type="PROSITE" id="PS51846">
    <property type="entry name" value="CNNM"/>
    <property type="match status" value="1"/>
</dbReference>
<sequence length="374" mass="42198">MNEIITWILIVICLTQSAVFSGLTIGIFGLGRLRLEIEAEANNKNAIKILQVRRDSNFLLTTLLWGNVGVNVLIAQLTDSVMAGTFAFLFSTFGITCFGEIMPQAYFSRNALDIGAKLTPLVRFYQMLLYPVAKPTALVLDWWLGREKLELFREQSMRIMLEKHIESGKTDIGTFEGIGALNFLSIDDVSISDEGSIIDSRSIISLPVENNRPVFPPFNREPSDPFLQKIEASGKKWVVITNPTGEPVMVLDADGFLRDAVYKKGPFLPLIYCHFPVVVKSPETRLEKVIRQFKVYPQYPEDDVIDQDLILYWGKEKRIITGSDILGRLLRGIVIKCELGSGCEIPVPPSQPGFVRRTAFRRGKKKEIENLKRK</sequence>
<evidence type="ECO:0000256" key="1">
    <source>
        <dbReference type="SAM" id="Phobius"/>
    </source>
</evidence>
<protein>
    <submittedName>
        <fullName evidence="3">Ancient conserved domain protein 4</fullName>
    </submittedName>
</protein>
<name>A0A0E3LF94_METMZ</name>
<dbReference type="InterPro" id="IPR002550">
    <property type="entry name" value="CNNM"/>
</dbReference>
<evidence type="ECO:0000259" key="2">
    <source>
        <dbReference type="PROSITE" id="PS51846"/>
    </source>
</evidence>
<feature type="domain" description="CNNM transmembrane" evidence="2">
    <location>
        <begin position="1"/>
        <end position="174"/>
    </location>
</feature>
<feature type="transmembrane region" description="Helical" evidence="1">
    <location>
        <begin position="58"/>
        <end position="75"/>
    </location>
</feature>
<proteinExistence type="predicted"/>
<dbReference type="PATRIC" id="fig|1434117.4.peg.1758"/>
<dbReference type="RefSeq" id="WP_015413186.1">
    <property type="nucleotide sequence ID" value="NZ_CP009509.1"/>
</dbReference>
<keyword evidence="1" id="KW-0812">Transmembrane</keyword>
<evidence type="ECO:0000313" key="3">
    <source>
        <dbReference type="EMBL" id="AKB40376.1"/>
    </source>
</evidence>
<keyword evidence="1" id="KW-1133">Transmembrane helix</keyword>
<dbReference type="HOGENOM" id="CLU_068411_0_0_2"/>
<dbReference type="AlphaFoldDB" id="A0A0E3LF94"/>
<feature type="transmembrane region" description="Helical" evidence="1">
    <location>
        <begin position="81"/>
        <end position="99"/>
    </location>
</feature>
<dbReference type="EMBL" id="CP009509">
    <property type="protein sequence ID" value="AKB40376.1"/>
    <property type="molecule type" value="Genomic_DNA"/>
</dbReference>